<comment type="catalytic activity">
    <reaction evidence="6">
        <text>L-lysyl-[protein] + 3 S-adenosyl-L-methionine = N(6),N(6),N(6)-trimethyl-L-lysyl-[protein] + 3 S-adenosyl-L-homocysteine + 3 H(+)</text>
        <dbReference type="Rhea" id="RHEA:54192"/>
        <dbReference type="Rhea" id="RHEA-COMP:9752"/>
        <dbReference type="Rhea" id="RHEA-COMP:13826"/>
        <dbReference type="ChEBI" id="CHEBI:15378"/>
        <dbReference type="ChEBI" id="CHEBI:29969"/>
        <dbReference type="ChEBI" id="CHEBI:57856"/>
        <dbReference type="ChEBI" id="CHEBI:59789"/>
        <dbReference type="ChEBI" id="CHEBI:61961"/>
    </reaction>
</comment>
<dbReference type="EC" id="2.1.1.-" evidence="6"/>
<comment type="function">
    <text evidence="6">Methylates ribosomal protein L11.</text>
</comment>
<evidence type="ECO:0000256" key="3">
    <source>
        <dbReference type="ARBA" id="ARBA00022603"/>
    </source>
</evidence>
<dbReference type="SUPFAM" id="SSF53335">
    <property type="entry name" value="S-adenosyl-L-methionine-dependent methyltransferases"/>
    <property type="match status" value="1"/>
</dbReference>
<evidence type="ECO:0000256" key="6">
    <source>
        <dbReference type="HAMAP-Rule" id="MF_00735"/>
    </source>
</evidence>
<dbReference type="GO" id="GO:0005840">
    <property type="term" value="C:ribosome"/>
    <property type="evidence" value="ECO:0007669"/>
    <property type="project" value="UniProtKB-KW"/>
</dbReference>
<dbReference type="STRING" id="87541.AWM71_00095"/>
<dbReference type="Pfam" id="PF06325">
    <property type="entry name" value="PrmA"/>
    <property type="match status" value="1"/>
</dbReference>
<dbReference type="PIRSF" id="PIRSF000401">
    <property type="entry name" value="RPL11_MTase"/>
    <property type="match status" value="1"/>
</dbReference>
<evidence type="ECO:0000313" key="7">
    <source>
        <dbReference type="EMBL" id="KXB36089.1"/>
    </source>
</evidence>
<sequence length="317" mass="35842">MDWYELTVEVTQLMTSELVSEVLLGQGSSGVTIQDVKDFEELKEDLGVMKGKVEEQAYGPYPLVKGYFSGDEEEEALIFRIQQALMKVWPDQKEISIQVKRMKDDSWEKEWQKYYQPIRLNHWLKIVPIWKKEDSQEEQGVIYMDPGMAFGTGAHPTTQMAVHLLGIGMKEGDEVMDVGTGSGILAIVAQKLGASRVVAYEYDESILSTTRENLSLNKGTEEITVIANDKLNGVEDQVDVITANILADILLPLIPQAYTNLKEDGVFILSGIYKDQKEKLVEALQENDFYLPIIMQEGEWFGILAKKGRTHRTKDSL</sequence>
<reference evidence="7 8" key="1">
    <citation type="submission" date="2016-01" db="EMBL/GenBank/DDBJ databases">
        <authorList>
            <person name="Oliw E.H."/>
        </authorList>
    </citation>
    <scope>NUCLEOTIDE SEQUENCE [LARGE SCALE GENOMIC DNA]</scope>
    <source>
        <strain evidence="7 8">KA00635</strain>
    </source>
</reference>
<evidence type="ECO:0000313" key="8">
    <source>
        <dbReference type="Proteomes" id="UP000070422"/>
    </source>
</evidence>
<keyword evidence="2 6" id="KW-0963">Cytoplasm</keyword>
<dbReference type="CDD" id="cd02440">
    <property type="entry name" value="AdoMet_MTases"/>
    <property type="match status" value="1"/>
</dbReference>
<keyword evidence="4 6" id="KW-0808">Transferase</keyword>
<keyword evidence="7" id="KW-0689">Ribosomal protein</keyword>
<protein>
    <recommendedName>
        <fullName evidence="6">Ribosomal protein L11 methyltransferase</fullName>
        <shortName evidence="6">L11 Mtase</shortName>
        <ecNumber evidence="6">2.1.1.-</ecNumber>
    </recommendedName>
</protein>
<evidence type="ECO:0000256" key="4">
    <source>
        <dbReference type="ARBA" id="ARBA00022679"/>
    </source>
</evidence>
<dbReference type="AlphaFoldDB" id="A0A0X8F738"/>
<dbReference type="GO" id="GO:0005737">
    <property type="term" value="C:cytoplasm"/>
    <property type="evidence" value="ECO:0007669"/>
    <property type="project" value="UniProtKB-SubCell"/>
</dbReference>
<dbReference type="InterPro" id="IPR004498">
    <property type="entry name" value="Ribosomal_PrmA_MeTrfase"/>
</dbReference>
<dbReference type="PATRIC" id="fig|87541.4.peg.1096"/>
<dbReference type="EMBL" id="LSCQ01000050">
    <property type="protein sequence ID" value="KXB36089.1"/>
    <property type="molecule type" value="Genomic_DNA"/>
</dbReference>
<comment type="caution">
    <text evidence="6">Lacks conserved residue(s) required for the propagation of feature annotation.</text>
</comment>
<dbReference type="RefSeq" id="WP_060776105.1">
    <property type="nucleotide sequence ID" value="NZ_CP014159.1"/>
</dbReference>
<dbReference type="Gene3D" id="3.40.50.150">
    <property type="entry name" value="Vaccinia Virus protein VP39"/>
    <property type="match status" value="1"/>
</dbReference>
<dbReference type="GO" id="GO:0016279">
    <property type="term" value="F:protein-lysine N-methyltransferase activity"/>
    <property type="evidence" value="ECO:0007669"/>
    <property type="project" value="RHEA"/>
</dbReference>
<accession>A0A0X8F738</accession>
<dbReference type="OrthoDB" id="9785995at2"/>
<dbReference type="GO" id="GO:0032259">
    <property type="term" value="P:methylation"/>
    <property type="evidence" value="ECO:0007669"/>
    <property type="project" value="UniProtKB-KW"/>
</dbReference>
<organism evidence="7 8">
    <name type="scientific">Aerococcus christensenii</name>
    <dbReference type="NCBI Taxonomy" id="87541"/>
    <lineage>
        <taxon>Bacteria</taxon>
        <taxon>Bacillati</taxon>
        <taxon>Bacillota</taxon>
        <taxon>Bacilli</taxon>
        <taxon>Lactobacillales</taxon>
        <taxon>Aerococcaceae</taxon>
        <taxon>Aerococcus</taxon>
    </lineage>
</organism>
<dbReference type="PANTHER" id="PTHR43648:SF1">
    <property type="entry name" value="ELECTRON TRANSFER FLAVOPROTEIN BETA SUBUNIT LYSINE METHYLTRANSFERASE"/>
    <property type="match status" value="1"/>
</dbReference>
<keyword evidence="7" id="KW-0687">Ribonucleoprotein</keyword>
<comment type="similarity">
    <text evidence="1 6">Belongs to the methyltransferase superfamily. PrmA family.</text>
</comment>
<proteinExistence type="inferred from homology"/>
<evidence type="ECO:0000256" key="2">
    <source>
        <dbReference type="ARBA" id="ARBA00022490"/>
    </source>
</evidence>
<dbReference type="Proteomes" id="UP000070422">
    <property type="component" value="Unassembled WGS sequence"/>
</dbReference>
<dbReference type="InterPro" id="IPR050078">
    <property type="entry name" value="Ribosomal_L11_MeTrfase_PrmA"/>
</dbReference>
<dbReference type="PANTHER" id="PTHR43648">
    <property type="entry name" value="ELECTRON TRANSFER FLAVOPROTEIN BETA SUBUNIT LYSINE METHYLTRANSFERASE"/>
    <property type="match status" value="1"/>
</dbReference>
<gene>
    <name evidence="6" type="primary">prmA</name>
    <name evidence="7" type="ORF">HMPREF3187_01108</name>
</gene>
<evidence type="ECO:0000256" key="5">
    <source>
        <dbReference type="ARBA" id="ARBA00022691"/>
    </source>
</evidence>
<keyword evidence="3 6" id="KW-0489">Methyltransferase</keyword>
<dbReference type="NCBIfam" id="TIGR00406">
    <property type="entry name" value="prmA"/>
    <property type="match status" value="1"/>
</dbReference>
<dbReference type="KEGG" id="acg:AWM71_00095"/>
<name>A0A0X8F738_9LACT</name>
<dbReference type="HAMAP" id="MF_00735">
    <property type="entry name" value="Methyltr_PrmA"/>
    <property type="match status" value="1"/>
</dbReference>
<keyword evidence="5 6" id="KW-0949">S-adenosyl-L-methionine</keyword>
<evidence type="ECO:0000256" key="1">
    <source>
        <dbReference type="ARBA" id="ARBA00009741"/>
    </source>
</evidence>
<comment type="caution">
    <text evidence="7">The sequence shown here is derived from an EMBL/GenBank/DDBJ whole genome shotgun (WGS) entry which is preliminary data.</text>
</comment>
<dbReference type="InterPro" id="IPR029063">
    <property type="entry name" value="SAM-dependent_MTases_sf"/>
</dbReference>
<comment type="subcellular location">
    <subcellularLocation>
        <location evidence="6">Cytoplasm</location>
    </subcellularLocation>
</comment>